<protein>
    <submittedName>
        <fullName evidence="1">Putative lipase ROG1</fullName>
    </submittedName>
</protein>
<name>A0A1U7LQS8_NEOID</name>
<keyword evidence="2" id="KW-1185">Reference proteome</keyword>
<sequence>MPTYFHAKNRLGVGDVVRYNVVYSPCTSTENPPGALYFHIRNTSSPVYRAAYLVGPYMFSASVASRAYDPHKANSPEERPQFDSQIKAGSCFTAKVALRGGRQQWVVDVVSQIIFTRVNVTFEIHIGSSIEWNDRYAGTREISVVCQNTDELWRIPKFPPGIRNAHLVVVTHGLHSNVTADIFYLKQRLQ</sequence>
<dbReference type="OMA" id="FHIRNTS"/>
<dbReference type="OrthoDB" id="5368485at2759"/>
<evidence type="ECO:0000313" key="2">
    <source>
        <dbReference type="Proteomes" id="UP000186594"/>
    </source>
</evidence>
<dbReference type="STRING" id="1198029.A0A1U7LQS8"/>
<dbReference type="Proteomes" id="UP000186594">
    <property type="component" value="Unassembled WGS sequence"/>
</dbReference>
<dbReference type="AlphaFoldDB" id="A0A1U7LQS8"/>
<organism evidence="1 2">
    <name type="scientific">Neolecta irregularis (strain DAH-3)</name>
    <dbReference type="NCBI Taxonomy" id="1198029"/>
    <lineage>
        <taxon>Eukaryota</taxon>
        <taxon>Fungi</taxon>
        <taxon>Dikarya</taxon>
        <taxon>Ascomycota</taxon>
        <taxon>Taphrinomycotina</taxon>
        <taxon>Neolectales</taxon>
        <taxon>Neolectaceae</taxon>
        <taxon>Neolecta</taxon>
    </lineage>
</organism>
<accession>A0A1U7LQS8</accession>
<gene>
    <name evidence="1" type="ORF">NEOLI_004120</name>
</gene>
<feature type="non-terminal residue" evidence="1">
    <location>
        <position position="190"/>
    </location>
</feature>
<evidence type="ECO:0000313" key="1">
    <source>
        <dbReference type="EMBL" id="OLL24871.1"/>
    </source>
</evidence>
<dbReference type="EMBL" id="LXFE01000591">
    <property type="protein sequence ID" value="OLL24871.1"/>
    <property type="molecule type" value="Genomic_DNA"/>
</dbReference>
<proteinExistence type="predicted"/>
<comment type="caution">
    <text evidence="1">The sequence shown here is derived from an EMBL/GenBank/DDBJ whole genome shotgun (WGS) entry which is preliminary data.</text>
</comment>
<reference evidence="1 2" key="1">
    <citation type="submission" date="2016-04" db="EMBL/GenBank/DDBJ databases">
        <title>Evolutionary innovation and constraint leading to complex multicellularity in the Ascomycota.</title>
        <authorList>
            <person name="Cisse O."/>
            <person name="Nguyen A."/>
            <person name="Hewitt D.A."/>
            <person name="Jedd G."/>
            <person name="Stajich J.E."/>
        </authorList>
    </citation>
    <scope>NUCLEOTIDE SEQUENCE [LARGE SCALE GENOMIC DNA]</scope>
    <source>
        <strain evidence="1 2">DAH-3</strain>
    </source>
</reference>